<dbReference type="Proteomes" id="UP000254060">
    <property type="component" value="Unassembled WGS sequence"/>
</dbReference>
<gene>
    <name evidence="3" type="primary">arsC</name>
    <name evidence="3" type="ORF">NCTC13163_01402</name>
</gene>
<dbReference type="RefSeq" id="WP_024372314.1">
    <property type="nucleotide sequence ID" value="NZ_UGGP01000001.1"/>
</dbReference>
<feature type="domain" description="Phosphotyrosine protein phosphatase I" evidence="2">
    <location>
        <begin position="2"/>
        <end position="126"/>
    </location>
</feature>
<proteinExistence type="predicted"/>
<dbReference type="PANTHER" id="PTHR43428">
    <property type="entry name" value="ARSENATE REDUCTASE"/>
    <property type="match status" value="1"/>
</dbReference>
<evidence type="ECO:0000256" key="1">
    <source>
        <dbReference type="ARBA" id="ARBA00022849"/>
    </source>
</evidence>
<dbReference type="Gene3D" id="3.40.50.2300">
    <property type="match status" value="1"/>
</dbReference>
<dbReference type="OrthoDB" id="9784339at2"/>
<dbReference type="GO" id="GO:0016491">
    <property type="term" value="F:oxidoreductase activity"/>
    <property type="evidence" value="ECO:0007669"/>
    <property type="project" value="UniProtKB-KW"/>
</dbReference>
<sequence>MVEVAFICIHNSCRSQMAETIGKDLLGDIAQVYSAGTENYPEVKPLALEAVREIGLDPTGQSPKLLDAIPPKLDYLITMGCEVECPYVPTTYREDWGLDDPSGQPIEAFRETRDDIVSKMYRLRDQILADHPELKR</sequence>
<dbReference type="CDD" id="cd16345">
    <property type="entry name" value="LMWP_ArsC"/>
    <property type="match status" value="1"/>
</dbReference>
<keyword evidence="1" id="KW-0059">Arsenical resistance</keyword>
<dbReference type="Pfam" id="PF01451">
    <property type="entry name" value="LMWPc"/>
    <property type="match status" value="1"/>
</dbReference>
<accession>A0A377FT89</accession>
<evidence type="ECO:0000313" key="4">
    <source>
        <dbReference type="Proteomes" id="UP000254060"/>
    </source>
</evidence>
<dbReference type="SMART" id="SM00226">
    <property type="entry name" value="LMWPc"/>
    <property type="match status" value="1"/>
</dbReference>
<dbReference type="InterPro" id="IPR036196">
    <property type="entry name" value="Ptyr_pPase_sf"/>
</dbReference>
<dbReference type="SUPFAM" id="SSF52788">
    <property type="entry name" value="Phosphotyrosine protein phosphatases I"/>
    <property type="match status" value="1"/>
</dbReference>
<organism evidence="3 4">
    <name type="scientific">Exiguobacterium aurantiacum</name>
    <dbReference type="NCBI Taxonomy" id="33987"/>
    <lineage>
        <taxon>Bacteria</taxon>
        <taxon>Bacillati</taxon>
        <taxon>Bacillota</taxon>
        <taxon>Bacilli</taxon>
        <taxon>Bacillales</taxon>
        <taxon>Bacillales Family XII. Incertae Sedis</taxon>
        <taxon>Exiguobacterium</taxon>
    </lineage>
</organism>
<dbReference type="GO" id="GO:0046685">
    <property type="term" value="P:response to arsenic-containing substance"/>
    <property type="evidence" value="ECO:0007669"/>
    <property type="project" value="UniProtKB-KW"/>
</dbReference>
<evidence type="ECO:0000259" key="2">
    <source>
        <dbReference type="SMART" id="SM00226"/>
    </source>
</evidence>
<dbReference type="EC" id="1.20.4.-" evidence="3"/>
<name>A0A377FT89_9BACL</name>
<dbReference type="EMBL" id="UGGP01000001">
    <property type="protein sequence ID" value="STO08041.1"/>
    <property type="molecule type" value="Genomic_DNA"/>
</dbReference>
<dbReference type="AlphaFoldDB" id="A0A377FT89"/>
<dbReference type="STRING" id="1397694.GCA_000702585_01906"/>
<reference evidence="3 4" key="1">
    <citation type="submission" date="2018-06" db="EMBL/GenBank/DDBJ databases">
        <authorList>
            <consortium name="Pathogen Informatics"/>
            <person name="Doyle S."/>
        </authorList>
    </citation>
    <scope>NUCLEOTIDE SEQUENCE [LARGE SCALE GENOMIC DNA]</scope>
    <source>
        <strain evidence="3 4">NCTC13163</strain>
    </source>
</reference>
<evidence type="ECO:0000313" key="3">
    <source>
        <dbReference type="EMBL" id="STO08041.1"/>
    </source>
</evidence>
<dbReference type="InterPro" id="IPR023485">
    <property type="entry name" value="Ptyr_pPase"/>
</dbReference>
<protein>
    <submittedName>
        <fullName evidence="3">Arsenate reductase</fullName>
        <ecNumber evidence="3">1.20.4.-</ecNumber>
    </submittedName>
</protein>
<keyword evidence="3" id="KW-0560">Oxidoreductase</keyword>
<dbReference type="PANTHER" id="PTHR43428:SF1">
    <property type="entry name" value="ARSENATE REDUCTASE"/>
    <property type="match status" value="1"/>
</dbReference>